<evidence type="ECO:0000313" key="3">
    <source>
        <dbReference type="Proteomes" id="UP000499080"/>
    </source>
</evidence>
<accession>A0A4Y2TS25</accession>
<proteinExistence type="predicted"/>
<comment type="caution">
    <text evidence="2">The sequence shown here is derived from an EMBL/GenBank/DDBJ whole genome shotgun (WGS) entry which is preliminary data.</text>
</comment>
<keyword evidence="3" id="KW-1185">Reference proteome</keyword>
<name>A0A4Y2TS25_ARAVE</name>
<dbReference type="EMBL" id="BGPR01030482">
    <property type="protein sequence ID" value="GBO03042.1"/>
    <property type="molecule type" value="Genomic_DNA"/>
</dbReference>
<dbReference type="Proteomes" id="UP000499080">
    <property type="component" value="Unassembled WGS sequence"/>
</dbReference>
<evidence type="ECO:0000313" key="2">
    <source>
        <dbReference type="EMBL" id="GBO03042.1"/>
    </source>
</evidence>
<dbReference type="EMBL" id="BGPR01030481">
    <property type="protein sequence ID" value="GBO03041.1"/>
    <property type="molecule type" value="Genomic_DNA"/>
</dbReference>
<evidence type="ECO:0000313" key="1">
    <source>
        <dbReference type="EMBL" id="GBO03041.1"/>
    </source>
</evidence>
<protein>
    <submittedName>
        <fullName evidence="2">Uncharacterized protein</fullName>
    </submittedName>
</protein>
<gene>
    <name evidence="1" type="ORF">AVEN_160686_1</name>
    <name evidence="2" type="ORF">AVEN_179153_1</name>
</gene>
<reference evidence="2 3" key="1">
    <citation type="journal article" date="2019" name="Sci. Rep.">
        <title>Orb-weaving spider Araneus ventricosus genome elucidates the spidroin gene catalogue.</title>
        <authorList>
            <person name="Kono N."/>
            <person name="Nakamura H."/>
            <person name="Ohtoshi R."/>
            <person name="Moran D.A.P."/>
            <person name="Shinohara A."/>
            <person name="Yoshida Y."/>
            <person name="Fujiwara M."/>
            <person name="Mori M."/>
            <person name="Tomita M."/>
            <person name="Arakawa K."/>
        </authorList>
    </citation>
    <scope>NUCLEOTIDE SEQUENCE [LARGE SCALE GENOMIC DNA]</scope>
</reference>
<dbReference type="AlphaFoldDB" id="A0A4Y2TS25"/>
<organism evidence="2 3">
    <name type="scientific">Araneus ventricosus</name>
    <name type="common">Orbweaver spider</name>
    <name type="synonym">Epeira ventricosa</name>
    <dbReference type="NCBI Taxonomy" id="182803"/>
    <lineage>
        <taxon>Eukaryota</taxon>
        <taxon>Metazoa</taxon>
        <taxon>Ecdysozoa</taxon>
        <taxon>Arthropoda</taxon>
        <taxon>Chelicerata</taxon>
        <taxon>Arachnida</taxon>
        <taxon>Araneae</taxon>
        <taxon>Araneomorphae</taxon>
        <taxon>Entelegynae</taxon>
        <taxon>Araneoidea</taxon>
        <taxon>Araneidae</taxon>
        <taxon>Araneus</taxon>
    </lineage>
</organism>
<sequence>MNTLLFLCFPTMWMRSRSISRRVISPARGNYNGLGLPSTGDCAFLLQEGVGPWPVMAIRTPASELEPSQWPSLGYTRWLQARSGDFDTNLLVPTRKFQTPW</sequence>